<comment type="caution">
    <text evidence="2">The sequence shown here is derived from an EMBL/GenBank/DDBJ whole genome shotgun (WGS) entry which is preliminary data.</text>
</comment>
<feature type="transmembrane region" description="Helical" evidence="1">
    <location>
        <begin position="165"/>
        <end position="190"/>
    </location>
</feature>
<sequence>MSVDAGVQPTVRRDWRDLARDAADLALLGILATLAALPVLTAGAAFGTASAAVHDWATDGNWPPVRRTVERFRRGLLPGAVVGPLVLAGVVALVADLVALARGAVPGGPPLLVVTATVAAALVGYLGLVVVGVGGSDGRGWRAAARAAATDCTARPAGWAATTGVGALVVLIGLLITPAAVPILLGYALAALHAVSRRFGVGEAR</sequence>
<keyword evidence="1" id="KW-0812">Transmembrane</keyword>
<dbReference type="EMBL" id="JBHSBN010000017">
    <property type="protein sequence ID" value="MFC4108680.1"/>
    <property type="molecule type" value="Genomic_DNA"/>
</dbReference>
<name>A0ABV8KS29_9ACTN</name>
<accession>A0ABV8KS29</accession>
<feature type="transmembrane region" description="Helical" evidence="1">
    <location>
        <begin position="22"/>
        <end position="46"/>
    </location>
</feature>
<protein>
    <recommendedName>
        <fullName evidence="4">Membrane protein YesL</fullName>
    </recommendedName>
</protein>
<keyword evidence="1" id="KW-0472">Membrane</keyword>
<evidence type="ECO:0000313" key="3">
    <source>
        <dbReference type="Proteomes" id="UP001595868"/>
    </source>
</evidence>
<keyword evidence="1" id="KW-1133">Transmembrane helix</keyword>
<proteinExistence type="predicted"/>
<dbReference type="RefSeq" id="WP_377549278.1">
    <property type="nucleotide sequence ID" value="NZ_JBHSBN010000017.1"/>
</dbReference>
<keyword evidence="3" id="KW-1185">Reference proteome</keyword>
<evidence type="ECO:0008006" key="4">
    <source>
        <dbReference type="Google" id="ProtNLM"/>
    </source>
</evidence>
<feature type="transmembrane region" description="Helical" evidence="1">
    <location>
        <begin position="76"/>
        <end position="99"/>
    </location>
</feature>
<evidence type="ECO:0000313" key="2">
    <source>
        <dbReference type="EMBL" id="MFC4108680.1"/>
    </source>
</evidence>
<reference evidence="3" key="1">
    <citation type="journal article" date="2019" name="Int. J. Syst. Evol. Microbiol.">
        <title>The Global Catalogue of Microorganisms (GCM) 10K type strain sequencing project: providing services to taxonomists for standard genome sequencing and annotation.</title>
        <authorList>
            <consortium name="The Broad Institute Genomics Platform"/>
            <consortium name="The Broad Institute Genome Sequencing Center for Infectious Disease"/>
            <person name="Wu L."/>
            <person name="Ma J."/>
        </authorList>
    </citation>
    <scope>NUCLEOTIDE SEQUENCE [LARGE SCALE GENOMIC DNA]</scope>
    <source>
        <strain evidence="3">2902at01</strain>
    </source>
</reference>
<dbReference type="Proteomes" id="UP001595868">
    <property type="component" value="Unassembled WGS sequence"/>
</dbReference>
<feature type="transmembrane region" description="Helical" evidence="1">
    <location>
        <begin position="111"/>
        <end position="133"/>
    </location>
</feature>
<organism evidence="2 3">
    <name type="scientific">Micromonospora zhanjiangensis</name>
    <dbReference type="NCBI Taxonomy" id="1522057"/>
    <lineage>
        <taxon>Bacteria</taxon>
        <taxon>Bacillati</taxon>
        <taxon>Actinomycetota</taxon>
        <taxon>Actinomycetes</taxon>
        <taxon>Micromonosporales</taxon>
        <taxon>Micromonosporaceae</taxon>
        <taxon>Micromonospora</taxon>
    </lineage>
</organism>
<evidence type="ECO:0000256" key="1">
    <source>
        <dbReference type="SAM" id="Phobius"/>
    </source>
</evidence>
<gene>
    <name evidence="2" type="ORF">ACFOX0_22435</name>
</gene>